<evidence type="ECO:0000256" key="6">
    <source>
        <dbReference type="ARBA" id="ARBA00023235"/>
    </source>
</evidence>
<dbReference type="InterPro" id="IPR011079">
    <property type="entry name" value="Ala_racemase_C"/>
</dbReference>
<feature type="modified residue" description="N6-(pyridoxal phosphate)lysine" evidence="7 8">
    <location>
        <position position="485"/>
    </location>
</feature>
<organism evidence="11 12">
    <name type="scientific">Flavihumibacter petaseus NBRC 106054</name>
    <dbReference type="NCBI Taxonomy" id="1220578"/>
    <lineage>
        <taxon>Bacteria</taxon>
        <taxon>Pseudomonadati</taxon>
        <taxon>Bacteroidota</taxon>
        <taxon>Chitinophagia</taxon>
        <taxon>Chitinophagales</taxon>
        <taxon>Chitinophagaceae</taxon>
        <taxon>Flavihumibacter</taxon>
    </lineage>
</organism>
<evidence type="ECO:0000313" key="12">
    <source>
        <dbReference type="Proteomes" id="UP000033121"/>
    </source>
</evidence>
<comment type="pathway">
    <text evidence="7">Amino-acid biosynthesis; D-alanine biosynthesis; D-alanine from L-alanine: step 1/1.</text>
</comment>
<evidence type="ECO:0000256" key="4">
    <source>
        <dbReference type="ARBA" id="ARBA00022840"/>
    </source>
</evidence>
<dbReference type="InterPro" id="IPR036565">
    <property type="entry name" value="Mur-like_cat_sf"/>
</dbReference>
<dbReference type="InterPro" id="IPR013221">
    <property type="entry name" value="Mur_ligase_cen"/>
</dbReference>
<comment type="caution">
    <text evidence="11">The sequence shown here is derived from an EMBL/GenBank/DDBJ whole genome shotgun (WGS) entry which is preliminary data.</text>
</comment>
<keyword evidence="3" id="KW-0547">Nucleotide-binding</keyword>
<dbReference type="InterPro" id="IPR009006">
    <property type="entry name" value="Ala_racemase/Decarboxylase_C"/>
</dbReference>
<dbReference type="EC" id="5.1.1.1" evidence="7"/>
<dbReference type="GO" id="GO:0030170">
    <property type="term" value="F:pyridoxal phosphate binding"/>
    <property type="evidence" value="ECO:0007669"/>
    <property type="project" value="UniProtKB-UniRule"/>
</dbReference>
<dbReference type="RefSeq" id="WP_052955479.1">
    <property type="nucleotide sequence ID" value="NZ_BBWV01000001.1"/>
</dbReference>
<evidence type="ECO:0000259" key="10">
    <source>
        <dbReference type="SMART" id="SM01005"/>
    </source>
</evidence>
<dbReference type="GO" id="GO:0016881">
    <property type="term" value="F:acid-amino acid ligase activity"/>
    <property type="evidence" value="ECO:0007669"/>
    <property type="project" value="InterPro"/>
</dbReference>
<dbReference type="CDD" id="cd00430">
    <property type="entry name" value="PLPDE_III_AR"/>
    <property type="match status" value="1"/>
</dbReference>
<keyword evidence="2 11" id="KW-0436">Ligase</keyword>
<dbReference type="PANTHER" id="PTHR43024:SF1">
    <property type="entry name" value="UDP-N-ACETYLMURAMOYL-TRIPEPTIDE--D-ALANYL-D-ALANINE LIGASE"/>
    <property type="match status" value="1"/>
</dbReference>
<comment type="catalytic activity">
    <reaction evidence="7">
        <text>L-alanine = D-alanine</text>
        <dbReference type="Rhea" id="RHEA:20249"/>
        <dbReference type="ChEBI" id="CHEBI:57416"/>
        <dbReference type="ChEBI" id="CHEBI:57972"/>
        <dbReference type="EC" id="5.1.1.1"/>
    </reaction>
</comment>
<dbReference type="SUPFAM" id="SSF53244">
    <property type="entry name" value="MurD-like peptide ligases, peptide-binding domain"/>
    <property type="match status" value="1"/>
</dbReference>
<evidence type="ECO:0000256" key="3">
    <source>
        <dbReference type="ARBA" id="ARBA00022741"/>
    </source>
</evidence>
<comment type="cofactor">
    <cofactor evidence="1 7 8">
        <name>pyridoxal 5'-phosphate</name>
        <dbReference type="ChEBI" id="CHEBI:597326"/>
    </cofactor>
</comment>
<feature type="active site" description="Proton acceptor; specific for L-alanine" evidence="7">
    <location>
        <position position="710"/>
    </location>
</feature>
<reference evidence="11 12" key="1">
    <citation type="submission" date="2015-04" db="EMBL/GenBank/DDBJ databases">
        <title>Whole genome shotgun sequence of Flavihumibacter petaseus NBRC 106054.</title>
        <authorList>
            <person name="Miyazawa S."/>
            <person name="Hosoyama A."/>
            <person name="Hashimoto M."/>
            <person name="Noguchi M."/>
            <person name="Tsuchikane K."/>
            <person name="Ohji S."/>
            <person name="Yamazoe A."/>
            <person name="Ichikawa N."/>
            <person name="Kimura A."/>
            <person name="Fujita N."/>
        </authorList>
    </citation>
    <scope>NUCLEOTIDE SEQUENCE [LARGE SCALE GENOMIC DNA]</scope>
    <source>
        <strain evidence="11 12">NBRC 106054</strain>
    </source>
</reference>
<dbReference type="HAMAP" id="MF_01201">
    <property type="entry name" value="Ala_racemase"/>
    <property type="match status" value="1"/>
</dbReference>
<dbReference type="PANTHER" id="PTHR43024">
    <property type="entry name" value="UDP-N-ACETYLMURAMOYL-TRIPEPTIDE--D-ALANYL-D-ALANINE LIGASE"/>
    <property type="match status" value="1"/>
</dbReference>
<dbReference type="EMBL" id="BBWV01000001">
    <property type="protein sequence ID" value="GAO41664.1"/>
    <property type="molecule type" value="Genomic_DNA"/>
</dbReference>
<dbReference type="Gene3D" id="3.90.190.20">
    <property type="entry name" value="Mur ligase, C-terminal domain"/>
    <property type="match status" value="1"/>
</dbReference>
<feature type="domain" description="Alanine racemase C-terminal" evidence="10">
    <location>
        <begin position="689"/>
        <end position="814"/>
    </location>
</feature>
<feature type="active site" description="Proton acceptor; specific for D-alanine" evidence="7">
    <location>
        <position position="485"/>
    </location>
</feature>
<dbReference type="SUPFAM" id="SSF50621">
    <property type="entry name" value="Alanine racemase C-terminal domain-like"/>
    <property type="match status" value="1"/>
</dbReference>
<dbReference type="SUPFAM" id="SSF51419">
    <property type="entry name" value="PLP-binding barrel"/>
    <property type="match status" value="1"/>
</dbReference>
<proteinExistence type="inferred from homology"/>
<protein>
    <recommendedName>
        <fullName evidence="7">Alanine racemase</fullName>
        <ecNumber evidence="7">5.1.1.1</ecNumber>
    </recommendedName>
</protein>
<dbReference type="OrthoDB" id="9801978at2"/>
<gene>
    <name evidence="11" type="ORF">FPE01S_01_06780</name>
</gene>
<dbReference type="UniPathway" id="UPA00042">
    <property type="reaction ID" value="UER00497"/>
</dbReference>
<dbReference type="InterPro" id="IPR035911">
    <property type="entry name" value="MurE/MurF_N"/>
</dbReference>
<comment type="similarity">
    <text evidence="7">Belongs to the alanine racemase family.</text>
</comment>
<feature type="binding site" evidence="7 9">
    <location>
        <position position="583"/>
    </location>
    <ligand>
        <name>substrate</name>
    </ligand>
</feature>
<feature type="binding site" evidence="7 9">
    <location>
        <position position="759"/>
    </location>
    <ligand>
        <name>substrate</name>
    </ligand>
</feature>
<keyword evidence="4" id="KW-0067">ATP-binding</keyword>
<keyword evidence="5 7" id="KW-0663">Pyridoxal phosphate</keyword>
<dbReference type="InterPro" id="IPR036615">
    <property type="entry name" value="Mur_ligase_C_dom_sf"/>
</dbReference>
<evidence type="ECO:0000256" key="8">
    <source>
        <dbReference type="PIRSR" id="PIRSR600821-50"/>
    </source>
</evidence>
<dbReference type="NCBIfam" id="TIGR00492">
    <property type="entry name" value="alr"/>
    <property type="match status" value="1"/>
</dbReference>
<dbReference type="GO" id="GO:0008784">
    <property type="term" value="F:alanine racemase activity"/>
    <property type="evidence" value="ECO:0007669"/>
    <property type="project" value="UniProtKB-UniRule"/>
</dbReference>
<comment type="function">
    <text evidence="7">Catalyzes the interconversion of L-alanine and D-alanine. May also act on other amino acids.</text>
</comment>
<dbReference type="GO" id="GO:0005524">
    <property type="term" value="F:ATP binding"/>
    <property type="evidence" value="ECO:0007669"/>
    <property type="project" value="UniProtKB-KW"/>
</dbReference>
<dbReference type="AlphaFoldDB" id="A0A0E9MVQ3"/>
<dbReference type="Pfam" id="PF01168">
    <property type="entry name" value="Ala_racemase_N"/>
    <property type="match status" value="1"/>
</dbReference>
<name>A0A0E9MVQ3_9BACT</name>
<dbReference type="SMART" id="SM01005">
    <property type="entry name" value="Ala_racemase_C"/>
    <property type="match status" value="1"/>
</dbReference>
<dbReference type="InterPro" id="IPR001608">
    <property type="entry name" value="Ala_racemase_N"/>
</dbReference>
<dbReference type="Proteomes" id="UP000033121">
    <property type="component" value="Unassembled WGS sequence"/>
</dbReference>
<dbReference type="Gene3D" id="3.40.1190.10">
    <property type="entry name" value="Mur-like, catalytic domain"/>
    <property type="match status" value="1"/>
</dbReference>
<dbReference type="STRING" id="1220578.FPE01S_01_06780"/>
<evidence type="ECO:0000256" key="1">
    <source>
        <dbReference type="ARBA" id="ARBA00001933"/>
    </source>
</evidence>
<dbReference type="Gene3D" id="3.40.1390.10">
    <property type="entry name" value="MurE/MurF, N-terminal domain"/>
    <property type="match status" value="1"/>
</dbReference>
<dbReference type="InterPro" id="IPR000821">
    <property type="entry name" value="Ala_racemase"/>
</dbReference>
<evidence type="ECO:0000313" key="11">
    <source>
        <dbReference type="EMBL" id="GAO41664.1"/>
    </source>
</evidence>
<dbReference type="InterPro" id="IPR051046">
    <property type="entry name" value="MurCDEF_CellWall_CoF430Synth"/>
</dbReference>
<dbReference type="Gene3D" id="3.20.20.10">
    <property type="entry name" value="Alanine racemase"/>
    <property type="match status" value="1"/>
</dbReference>
<keyword evidence="12" id="KW-1185">Reference proteome</keyword>
<dbReference type="SUPFAM" id="SSF63418">
    <property type="entry name" value="MurE/MurF N-terminal domain"/>
    <property type="match status" value="1"/>
</dbReference>
<dbReference type="NCBIfam" id="NF008897">
    <property type="entry name" value="PRK11930.1"/>
    <property type="match status" value="1"/>
</dbReference>
<dbReference type="GO" id="GO:0030632">
    <property type="term" value="P:D-alanine biosynthetic process"/>
    <property type="evidence" value="ECO:0007669"/>
    <property type="project" value="UniProtKB-UniRule"/>
</dbReference>
<accession>A0A0E9MVQ3</accession>
<evidence type="ECO:0000256" key="7">
    <source>
        <dbReference type="HAMAP-Rule" id="MF_01201"/>
    </source>
</evidence>
<dbReference type="Pfam" id="PF00842">
    <property type="entry name" value="Ala_racemase_C"/>
    <property type="match status" value="1"/>
</dbReference>
<dbReference type="PRINTS" id="PR00992">
    <property type="entry name" value="ALARACEMASE"/>
</dbReference>
<evidence type="ECO:0000256" key="2">
    <source>
        <dbReference type="ARBA" id="ARBA00022598"/>
    </source>
</evidence>
<sequence length="816" mass="91334">MNYTIADIATLTGASWLQQGDPVTINHLLTDSRKLLFADSSIFFAIRTSSRDGHQFINRLYAQGVRSFVISQSMDPTLLPGANLLLVDDTLEALQQLASRHRMRFSIPVIGITGSNGKTIVKEWLNQLLENDFRIVRSPRSYNSQLGVPLSVCLMDPVHELAIFEAGISRPGEMNRLAAIIQPTIGIFTNLGLAHSEGFRSQQEKLEEKWKLFDSCSTIIYHKDGGIIDKWVATLRDNGPEIFSWGTTEECAMQVLPDFRIRYRNTEFQLRMPFTDEASIENTLHCVACLLYLGIPETLIPERIVQLKPVSMRLELKEGIHHCSVINDSYSADISSLTIALDFLSQQQQHLRKTVILSDIPETGLSAARLYEKVASLLHRHGIQRLLAIGPVISEHLHYFEEKGIHTRKFISTDAFVNRFDEIPFQEETILVKGARRFGFETITALLEMQEHQTVLEINLNALLNNLRQYQQLLSPGIRLMAMVKAFSYGTGSFEIANLLQFHGVDYLAVAYTDEGVALRRAGIHLPIMVMNAAPSGFAALLEHNLEPVLYSLPLFRQFGQYIRQEGLNSYPVHLEMETGMNRLGFATGDLPELTRLLPVSGFKVQSVFSHLAASEDPAHDDFSRHQVRLFEQACLSIATVVHYPFLRHIENTAAIQRKPGWQFDMVRLGIGLYGIDSAGTGDLHLMEVATLKTTIAQIKTLGPEDTVGYGRRGRIDRPSRIATVRIGYADGYPRSLGNGRGRMLVAGKEAPVIGSICMDMTMLDITGIGNVNEGDEVIVFGGELTVSRVAEWAATIAYEMLTGISQRVKRIYYQD</sequence>
<evidence type="ECO:0000256" key="9">
    <source>
        <dbReference type="PIRSR" id="PIRSR600821-52"/>
    </source>
</evidence>
<keyword evidence="6 7" id="KW-0413">Isomerase</keyword>
<dbReference type="SUPFAM" id="SSF53623">
    <property type="entry name" value="MurD-like peptide ligases, catalytic domain"/>
    <property type="match status" value="1"/>
</dbReference>
<dbReference type="InterPro" id="IPR029066">
    <property type="entry name" value="PLP-binding_barrel"/>
</dbReference>
<dbReference type="Pfam" id="PF08245">
    <property type="entry name" value="Mur_ligase_M"/>
    <property type="match status" value="1"/>
</dbReference>
<dbReference type="Gene3D" id="2.40.37.10">
    <property type="entry name" value="Lyase, Ornithine Decarboxylase, Chain A, domain 1"/>
    <property type="match status" value="1"/>
</dbReference>
<evidence type="ECO:0000256" key="5">
    <source>
        <dbReference type="ARBA" id="ARBA00022898"/>
    </source>
</evidence>